<evidence type="ECO:0000313" key="2">
    <source>
        <dbReference type="Proteomes" id="UP000198992"/>
    </source>
</evidence>
<accession>A0A1H4YNX3</accession>
<proteinExistence type="predicted"/>
<sequence>MWLAVTASSIISPPFCLPLSRASNPRVSFPARGSGHRPVRPPSEFAATLRIGKLDAKRIEFALQLLGVSALGQTRFLFTGRRGRLPQTTRQYFLLVSEWIGSAGLGPEVVWDAFTATNKKRPYRHTGNLMAVQLLLGHIKIGYFGVEVDEAQRVPPITAEQETTCYRETEKS</sequence>
<dbReference type="AlphaFoldDB" id="A0A1H4YNX3"/>
<organism evidence="1 2">
    <name type="scientific">Bradyrhizobium erythrophlei</name>
    <dbReference type="NCBI Taxonomy" id="1437360"/>
    <lineage>
        <taxon>Bacteria</taxon>
        <taxon>Pseudomonadati</taxon>
        <taxon>Pseudomonadota</taxon>
        <taxon>Alphaproteobacteria</taxon>
        <taxon>Hyphomicrobiales</taxon>
        <taxon>Nitrobacteraceae</taxon>
        <taxon>Bradyrhizobium</taxon>
    </lineage>
</organism>
<gene>
    <name evidence="1" type="ORF">SAMN05444164_4006</name>
</gene>
<protein>
    <submittedName>
        <fullName evidence="1">Uncharacterized protein</fullName>
    </submittedName>
</protein>
<evidence type="ECO:0000313" key="1">
    <source>
        <dbReference type="EMBL" id="SED18830.1"/>
    </source>
</evidence>
<name>A0A1H4YNX3_9BRAD</name>
<dbReference type="EMBL" id="FNTH01000001">
    <property type="protein sequence ID" value="SED18830.1"/>
    <property type="molecule type" value="Genomic_DNA"/>
</dbReference>
<reference evidence="1 2" key="1">
    <citation type="submission" date="2016-10" db="EMBL/GenBank/DDBJ databases">
        <authorList>
            <person name="de Groot N.N."/>
        </authorList>
    </citation>
    <scope>NUCLEOTIDE SEQUENCE [LARGE SCALE GENOMIC DNA]</scope>
    <source>
        <strain evidence="1 2">MT12</strain>
    </source>
</reference>
<dbReference type="Proteomes" id="UP000198992">
    <property type="component" value="Unassembled WGS sequence"/>
</dbReference>